<keyword evidence="3" id="KW-1185">Reference proteome</keyword>
<organism evidence="2 3">
    <name type="scientific">Phlyctema vagabunda</name>
    <dbReference type="NCBI Taxonomy" id="108571"/>
    <lineage>
        <taxon>Eukaryota</taxon>
        <taxon>Fungi</taxon>
        <taxon>Dikarya</taxon>
        <taxon>Ascomycota</taxon>
        <taxon>Pezizomycotina</taxon>
        <taxon>Leotiomycetes</taxon>
        <taxon>Helotiales</taxon>
        <taxon>Dermateaceae</taxon>
        <taxon>Phlyctema</taxon>
    </lineage>
</organism>
<protein>
    <recommendedName>
        <fullName evidence="1">Aminoglycoside phosphotransferase domain-containing protein</fullName>
    </recommendedName>
</protein>
<dbReference type="Proteomes" id="UP001629113">
    <property type="component" value="Unassembled WGS sequence"/>
</dbReference>
<comment type="caution">
    <text evidence="2">The sequence shown here is derived from an EMBL/GenBank/DDBJ whole genome shotgun (WGS) entry which is preliminary data.</text>
</comment>
<dbReference type="Pfam" id="PF01636">
    <property type="entry name" value="APH"/>
    <property type="match status" value="1"/>
</dbReference>
<proteinExistence type="predicted"/>
<dbReference type="InterPro" id="IPR002575">
    <property type="entry name" value="Aminoglycoside_PTrfase"/>
</dbReference>
<evidence type="ECO:0000259" key="1">
    <source>
        <dbReference type="Pfam" id="PF01636"/>
    </source>
</evidence>
<feature type="domain" description="Aminoglycoside phosphotransferase" evidence="1">
    <location>
        <begin position="98"/>
        <end position="237"/>
    </location>
</feature>
<dbReference type="EMBL" id="JBFCZG010000008">
    <property type="protein sequence ID" value="KAL3419345.1"/>
    <property type="molecule type" value="Genomic_DNA"/>
</dbReference>
<sequence length="346" mass="38957">MSTTIMTTTVDEQEQAKLLSATVDDFFLRTGLTVQDRVKCFAFVEALSPDEKIELTTCQGYCSMTLSVGQNTIIQFRPACYRLELSITRCAEQTYGPFVPSTRHIETLPGSELLVYRMSRIPGISYKTFRDNGASLEQRIRLCEGFASFLAKAWHTRNSDNVPYGKIGISIVSRLKCLIADLPARLQPNAKRILRELHHIEGLPWVLSHGDIVASNIMVEPTSGELTGMVDWAEAEYLPFGVCIYGLEEILGQITPRGFEYEDEAILREAFWGVLESKIPALKDRNLLRAVKLARDLGVLLWHGIAFDDGKIDRVVQEGKDMDEIHRLDAFLDVNPSEHTESKCKI</sequence>
<gene>
    <name evidence="2" type="ORF">PVAG01_09567</name>
</gene>
<reference evidence="2 3" key="1">
    <citation type="submission" date="2024-06" db="EMBL/GenBank/DDBJ databases">
        <title>Complete genome of Phlyctema vagabunda strain 19-DSS-EL-015.</title>
        <authorList>
            <person name="Fiorenzani C."/>
        </authorList>
    </citation>
    <scope>NUCLEOTIDE SEQUENCE [LARGE SCALE GENOMIC DNA]</scope>
    <source>
        <strain evidence="2 3">19-DSS-EL-015</strain>
    </source>
</reference>
<dbReference type="InterPro" id="IPR011009">
    <property type="entry name" value="Kinase-like_dom_sf"/>
</dbReference>
<accession>A0ABR4P7Q7</accession>
<dbReference type="Gene3D" id="3.90.1200.10">
    <property type="match status" value="1"/>
</dbReference>
<evidence type="ECO:0000313" key="2">
    <source>
        <dbReference type="EMBL" id="KAL3419345.1"/>
    </source>
</evidence>
<evidence type="ECO:0000313" key="3">
    <source>
        <dbReference type="Proteomes" id="UP001629113"/>
    </source>
</evidence>
<dbReference type="SUPFAM" id="SSF56112">
    <property type="entry name" value="Protein kinase-like (PK-like)"/>
    <property type="match status" value="1"/>
</dbReference>
<name>A0ABR4P7Q7_9HELO</name>